<dbReference type="AlphaFoldDB" id="A0A5C5YDD9"/>
<sequence length="438" mass="46867">MTLLRFNPAGALDCANGLSAERLDSLGTRLAAARDQLSESDGDAFHNTLRYPEKLLTDYEAKRENSELGRVFRVANRLHDHLDAVAVVGEQATLLAPSALMQACCEPFHNELSRAARGSKPRLYFSAASLDNDAVEGLLRRLATGGDSTHAAEQRYGLVAIDSPDNHALASQATAVSMGLIGEQLTAAHGDAAAKWIPKLMIPVSPAKGPVRAMADHYHCARDFQFDRERGGPLGLYSAAHLLPAALLGLDCIQLLVGAAAMNEHFQKSSFADNAVLQFAAVHWASVLAEAHYCNGLRVWNPALGGMASWCGRVLPMQPVGLESPPGRGVIHHLCVDAPRTDPLPAPNFLSGRPLTGTTSATSPLDEAGEAPTLPDLMKDAIAAKELEESGAGQASTRLTLPRIDTHSLGQLYQFIWLARECLTAVHPRDGDHKLPTT</sequence>
<proteinExistence type="predicted"/>
<feature type="region of interest" description="Disordered" evidence="1">
    <location>
        <begin position="346"/>
        <end position="372"/>
    </location>
</feature>
<dbReference type="EC" id="5.3.1.9" evidence="2"/>
<evidence type="ECO:0000313" key="2">
    <source>
        <dbReference type="EMBL" id="TWT73114.1"/>
    </source>
</evidence>
<dbReference type="GO" id="GO:0004347">
    <property type="term" value="F:glucose-6-phosphate isomerase activity"/>
    <property type="evidence" value="ECO:0007669"/>
    <property type="project" value="UniProtKB-EC"/>
</dbReference>
<evidence type="ECO:0000313" key="3">
    <source>
        <dbReference type="Proteomes" id="UP000318053"/>
    </source>
</evidence>
<dbReference type="EMBL" id="SJPK01000003">
    <property type="protein sequence ID" value="TWT73114.1"/>
    <property type="molecule type" value="Genomic_DNA"/>
</dbReference>
<keyword evidence="3" id="KW-1185">Reference proteome</keyword>
<reference evidence="2 3" key="1">
    <citation type="submission" date="2019-02" db="EMBL/GenBank/DDBJ databases">
        <title>Deep-cultivation of Planctomycetes and their phenomic and genomic characterization uncovers novel biology.</title>
        <authorList>
            <person name="Wiegand S."/>
            <person name="Jogler M."/>
            <person name="Boedeker C."/>
            <person name="Pinto D."/>
            <person name="Vollmers J."/>
            <person name="Rivas-Marin E."/>
            <person name="Kohn T."/>
            <person name="Peeters S.H."/>
            <person name="Heuer A."/>
            <person name="Rast P."/>
            <person name="Oberbeckmann S."/>
            <person name="Bunk B."/>
            <person name="Jeske O."/>
            <person name="Meyerdierks A."/>
            <person name="Storesund J.E."/>
            <person name="Kallscheuer N."/>
            <person name="Luecker S."/>
            <person name="Lage O.M."/>
            <person name="Pohl T."/>
            <person name="Merkel B.J."/>
            <person name="Hornburger P."/>
            <person name="Mueller R.-W."/>
            <person name="Bruemmer F."/>
            <person name="Labrenz M."/>
            <person name="Spormann A.M."/>
            <person name="Op Den Camp H."/>
            <person name="Overmann J."/>
            <person name="Amann R."/>
            <person name="Jetten M.S.M."/>
            <person name="Mascher T."/>
            <person name="Medema M.H."/>
            <person name="Devos D.P."/>
            <person name="Kaster A.-K."/>
            <person name="Ovreas L."/>
            <person name="Rohde M."/>
            <person name="Galperin M.Y."/>
            <person name="Jogler C."/>
        </authorList>
    </citation>
    <scope>NUCLEOTIDE SEQUENCE [LARGE SCALE GENOMIC DNA]</scope>
    <source>
        <strain evidence="2 3">CA85</strain>
    </source>
</reference>
<dbReference type="GO" id="GO:0097367">
    <property type="term" value="F:carbohydrate derivative binding"/>
    <property type="evidence" value="ECO:0007669"/>
    <property type="project" value="InterPro"/>
</dbReference>
<keyword evidence="2" id="KW-0413">Isomerase</keyword>
<evidence type="ECO:0000256" key="1">
    <source>
        <dbReference type="SAM" id="MobiDB-lite"/>
    </source>
</evidence>
<gene>
    <name evidence="2" type="primary">pgiB</name>
    <name evidence="2" type="ORF">CA85_15810</name>
</gene>
<dbReference type="Proteomes" id="UP000318053">
    <property type="component" value="Unassembled WGS sequence"/>
</dbReference>
<dbReference type="Gene3D" id="3.40.50.10490">
    <property type="entry name" value="Glucose-6-phosphate isomerase like protein, domain 1"/>
    <property type="match status" value="1"/>
</dbReference>
<name>A0A5C5YDD9_9BACT</name>
<dbReference type="InterPro" id="IPR046348">
    <property type="entry name" value="SIS_dom_sf"/>
</dbReference>
<dbReference type="SUPFAM" id="SSF53697">
    <property type="entry name" value="SIS domain"/>
    <property type="match status" value="1"/>
</dbReference>
<comment type="caution">
    <text evidence="2">The sequence shown here is derived from an EMBL/GenBank/DDBJ whole genome shotgun (WGS) entry which is preliminary data.</text>
</comment>
<dbReference type="GO" id="GO:1901135">
    <property type="term" value="P:carbohydrate derivative metabolic process"/>
    <property type="evidence" value="ECO:0007669"/>
    <property type="project" value="InterPro"/>
</dbReference>
<accession>A0A5C5YDD9</accession>
<protein>
    <submittedName>
        <fullName evidence="2">Glucose-6-phosphate isomerase B</fullName>
        <ecNumber evidence="2">5.3.1.9</ecNumber>
    </submittedName>
</protein>
<organism evidence="2 3">
    <name type="scientific">Allorhodopirellula solitaria</name>
    <dbReference type="NCBI Taxonomy" id="2527987"/>
    <lineage>
        <taxon>Bacteria</taxon>
        <taxon>Pseudomonadati</taxon>
        <taxon>Planctomycetota</taxon>
        <taxon>Planctomycetia</taxon>
        <taxon>Pirellulales</taxon>
        <taxon>Pirellulaceae</taxon>
        <taxon>Allorhodopirellula</taxon>
    </lineage>
</organism>